<evidence type="ECO:0000259" key="1">
    <source>
        <dbReference type="Pfam" id="PF11181"/>
    </source>
</evidence>
<accession>A0ABT1YT82</accession>
<evidence type="ECO:0000313" key="2">
    <source>
        <dbReference type="EMBL" id="MCR8636400.1"/>
    </source>
</evidence>
<keyword evidence="3" id="KW-1185">Reference proteome</keyword>
<gene>
    <name evidence="2" type="ORF">NV381_35015</name>
</gene>
<dbReference type="Proteomes" id="UP001300012">
    <property type="component" value="Unassembled WGS sequence"/>
</dbReference>
<evidence type="ECO:0000313" key="3">
    <source>
        <dbReference type="Proteomes" id="UP001300012"/>
    </source>
</evidence>
<reference evidence="2 3" key="1">
    <citation type="submission" date="2022-08" db="EMBL/GenBank/DDBJ databases">
        <title>Paenibacillus endoradicis sp. nov., Paenibacillus radicibacter sp. nov and Paenibacillus pararadicis sp. nov., three cold-adapted plant growth-promoting bacteria isolated from root of Larix gmelinii in Great Khingan.</title>
        <authorList>
            <person name="Xue H."/>
        </authorList>
    </citation>
    <scope>NUCLEOTIDE SEQUENCE [LARGE SCALE GENOMIC DNA]</scope>
    <source>
        <strain evidence="2 3">N5-1-1-5</strain>
    </source>
</reference>
<comment type="caution">
    <text evidence="2">The sequence shown here is derived from an EMBL/GenBank/DDBJ whole genome shotgun (WGS) entry which is preliminary data.</text>
</comment>
<protein>
    <submittedName>
        <fullName evidence="2">General stress protein</fullName>
    </submittedName>
</protein>
<proteinExistence type="predicted"/>
<dbReference type="RefSeq" id="WP_258217902.1">
    <property type="nucleotide sequence ID" value="NZ_JANQBD010000042.1"/>
</dbReference>
<feature type="domain" description="General stress protein 17M-like" evidence="1">
    <location>
        <begin position="5"/>
        <end position="99"/>
    </location>
</feature>
<dbReference type="InterPro" id="IPR025889">
    <property type="entry name" value="GSP17M-like_dom"/>
</dbReference>
<sequence length="149" mass="16929">MDNKAKLVSYEEQAIQEIRSFQREGYTLDEIYVLAHDDETTEGLTKLMSTNTVGVMEEGIGDAFANLFRSRGDQLRSKMQSLGLSKAQADHFEKELDKGKILVMVWNDNLDHDDMNAHRRNSGIRDEVVVPKDGVYVTNRPGPGRNNVW</sequence>
<dbReference type="EMBL" id="JANQBD010000042">
    <property type="protein sequence ID" value="MCR8636400.1"/>
    <property type="molecule type" value="Genomic_DNA"/>
</dbReference>
<dbReference type="Pfam" id="PF11181">
    <property type="entry name" value="YflT"/>
    <property type="match status" value="1"/>
</dbReference>
<organism evidence="2 3">
    <name type="scientific">Paenibacillus radicis</name>
    <name type="common">ex Xue et al. 2023</name>
    <dbReference type="NCBI Taxonomy" id="2972489"/>
    <lineage>
        <taxon>Bacteria</taxon>
        <taxon>Bacillati</taxon>
        <taxon>Bacillota</taxon>
        <taxon>Bacilli</taxon>
        <taxon>Bacillales</taxon>
        <taxon>Paenibacillaceae</taxon>
        <taxon>Paenibacillus</taxon>
    </lineage>
</organism>
<name>A0ABT1YT82_9BACL</name>